<feature type="domain" description="JmjC" evidence="18">
    <location>
        <begin position="128"/>
        <end position="287"/>
    </location>
</feature>
<evidence type="ECO:0000259" key="17">
    <source>
        <dbReference type="PROSITE" id="PS50004"/>
    </source>
</evidence>
<evidence type="ECO:0000256" key="8">
    <source>
        <dbReference type="ARBA" id="ARBA00022837"/>
    </source>
</evidence>
<dbReference type="PROSITE" id="PS50004">
    <property type="entry name" value="C2"/>
    <property type="match status" value="1"/>
</dbReference>
<dbReference type="GO" id="GO:0016020">
    <property type="term" value="C:membrane"/>
    <property type="evidence" value="ECO:0007669"/>
    <property type="project" value="UniProtKB-SubCell"/>
</dbReference>
<dbReference type="Pfam" id="PF13621">
    <property type="entry name" value="Cupin_8"/>
    <property type="match status" value="1"/>
</dbReference>
<feature type="domain" description="C2" evidence="17">
    <location>
        <begin position="220"/>
        <end position="343"/>
    </location>
</feature>
<dbReference type="SUPFAM" id="SSF51197">
    <property type="entry name" value="Clavaminate synthase-like"/>
    <property type="match status" value="1"/>
</dbReference>
<dbReference type="SMART" id="SM00022">
    <property type="entry name" value="PLAc"/>
    <property type="match status" value="1"/>
</dbReference>
<dbReference type="SMART" id="SM00239">
    <property type="entry name" value="C2"/>
    <property type="match status" value="1"/>
</dbReference>
<evidence type="ECO:0000313" key="21">
    <source>
        <dbReference type="Proteomes" id="UP000694381"/>
    </source>
</evidence>
<evidence type="ECO:0000256" key="3">
    <source>
        <dbReference type="ARBA" id="ARBA00004514"/>
    </source>
</evidence>
<dbReference type="SUPFAM" id="SSF49562">
    <property type="entry name" value="C2 domain (Calcium/lipid-binding domain, CaLB)"/>
    <property type="match status" value="1"/>
</dbReference>
<dbReference type="RefSeq" id="XP_029426094.1">
    <property type="nucleotide sequence ID" value="XM_029570234.1"/>
</dbReference>
<dbReference type="InterPro" id="IPR002642">
    <property type="entry name" value="LysoPLipase_cat_dom"/>
</dbReference>
<evidence type="ECO:0000256" key="16">
    <source>
        <dbReference type="RuleBase" id="RU362102"/>
    </source>
</evidence>
<comment type="catalytic activity">
    <reaction evidence="12">
        <text>a 1,2-diacyl-sn-glycero-3-phosphocholine + H2O = a 1-acyl-sn-glycero-3-phosphocholine + a fatty acid + H(+)</text>
        <dbReference type="Rhea" id="RHEA:15801"/>
        <dbReference type="ChEBI" id="CHEBI:15377"/>
        <dbReference type="ChEBI" id="CHEBI:15378"/>
        <dbReference type="ChEBI" id="CHEBI:28868"/>
        <dbReference type="ChEBI" id="CHEBI:57643"/>
        <dbReference type="ChEBI" id="CHEBI:58168"/>
        <dbReference type="EC" id="3.1.1.4"/>
    </reaction>
    <physiologicalReaction direction="left-to-right" evidence="12">
        <dbReference type="Rhea" id="RHEA:15802"/>
    </physiologicalReaction>
</comment>
<dbReference type="InterPro" id="IPR035892">
    <property type="entry name" value="C2_domain_sf"/>
</dbReference>
<name>A0A8C6R1E5_NANGA</name>
<dbReference type="FunFam" id="2.60.120.10:FF:000243">
    <property type="entry name" value="Phospholipase A2"/>
    <property type="match status" value="1"/>
</dbReference>
<dbReference type="GO" id="GO:0005544">
    <property type="term" value="F:calcium-dependent phospholipid binding"/>
    <property type="evidence" value="ECO:0007669"/>
    <property type="project" value="TreeGrafter"/>
</dbReference>
<evidence type="ECO:0000256" key="14">
    <source>
        <dbReference type="ARBA" id="ARBA00048656"/>
    </source>
</evidence>
<dbReference type="GeneTree" id="ENSGT01030000234606"/>
<dbReference type="InterPro" id="IPR040723">
    <property type="entry name" value="cPLA2_C2"/>
</dbReference>
<dbReference type="PROSITE" id="PS51184">
    <property type="entry name" value="JMJC"/>
    <property type="match status" value="1"/>
</dbReference>
<dbReference type="Pfam" id="PF00168">
    <property type="entry name" value="C2"/>
    <property type="match status" value="1"/>
</dbReference>
<dbReference type="CDD" id="cd04036">
    <property type="entry name" value="C2_cPLA2"/>
    <property type="match status" value="1"/>
</dbReference>
<dbReference type="PROSITE" id="PS51210">
    <property type="entry name" value="PLA2C"/>
    <property type="match status" value="1"/>
</dbReference>
<dbReference type="Gene3D" id="3.40.1090.10">
    <property type="entry name" value="Cytosolic phospholipase A2 catalytic domain"/>
    <property type="match status" value="1"/>
</dbReference>
<evidence type="ECO:0000259" key="18">
    <source>
        <dbReference type="PROSITE" id="PS51184"/>
    </source>
</evidence>
<dbReference type="FunFam" id="2.60.40.150:FF:000030">
    <property type="entry name" value="Phospholipase A2"/>
    <property type="match status" value="1"/>
</dbReference>
<dbReference type="Ensembl" id="ENSNGAT00000017389.1">
    <property type="protein sequence ID" value="ENSNGAP00000011835.1"/>
    <property type="gene ID" value="ENSNGAG00000013844.1"/>
</dbReference>
<dbReference type="EC" id="3.1.1.4" evidence="4 16"/>
<evidence type="ECO:0000256" key="6">
    <source>
        <dbReference type="ARBA" id="ARBA00022723"/>
    </source>
</evidence>
<comment type="catalytic activity">
    <reaction evidence="14">
        <text>1-hexadecanoyl-sn-glycero-3-phosphocholine + H2O = sn-glycerol 3-phosphocholine + hexadecanoate + H(+)</text>
        <dbReference type="Rhea" id="RHEA:40435"/>
        <dbReference type="ChEBI" id="CHEBI:7896"/>
        <dbReference type="ChEBI" id="CHEBI:15377"/>
        <dbReference type="ChEBI" id="CHEBI:15378"/>
        <dbReference type="ChEBI" id="CHEBI:16870"/>
        <dbReference type="ChEBI" id="CHEBI:72998"/>
    </reaction>
    <physiologicalReaction direction="left-to-right" evidence="14">
        <dbReference type="Rhea" id="RHEA:40436"/>
    </physiologicalReaction>
</comment>
<dbReference type="OrthoDB" id="419768at2759"/>
<dbReference type="SUPFAM" id="SSF52151">
    <property type="entry name" value="FabD/lysophospholipase-like"/>
    <property type="match status" value="1"/>
</dbReference>
<dbReference type="InterPro" id="IPR041667">
    <property type="entry name" value="Cupin_8"/>
</dbReference>
<evidence type="ECO:0000256" key="4">
    <source>
        <dbReference type="ARBA" id="ARBA00013278"/>
    </source>
</evidence>
<evidence type="ECO:0000256" key="7">
    <source>
        <dbReference type="ARBA" id="ARBA00022801"/>
    </source>
</evidence>
<evidence type="ECO:0000256" key="12">
    <source>
        <dbReference type="ARBA" id="ARBA00023422"/>
    </source>
</evidence>
<dbReference type="InterPro" id="IPR003347">
    <property type="entry name" value="JmjC_dom"/>
</dbReference>
<comment type="subcellular location">
    <subcellularLocation>
        <location evidence="3">Cytoplasm</location>
        <location evidence="3">Cytosol</location>
    </subcellularLocation>
    <subcellularLocation>
        <location evidence="2">Membrane</location>
        <topology evidence="2">Peripheral membrane protein</topology>
    </subcellularLocation>
</comment>
<dbReference type="InterPro" id="IPR016035">
    <property type="entry name" value="Acyl_Trfase/lysoPLipase"/>
</dbReference>
<evidence type="ECO:0000256" key="15">
    <source>
        <dbReference type="PROSITE-ProRule" id="PRU00555"/>
    </source>
</evidence>
<dbReference type="PANTHER" id="PTHR10728">
    <property type="entry name" value="CYTOSOLIC PHOSPHOLIPASE A2"/>
    <property type="match status" value="1"/>
</dbReference>
<sequence length="1015" mass="114647">MAEAALDAMRRALRDFPVAARDLSVPFTVPYLDEPPTPLCFYRDWVCPNRPCIIRNALKHWPALQKWSFSYLRATVGSTEVTVAVTPDGYADAVRGDRFVMPAERRLPLSCVLDVLEGQTQHPGVLYMQKQCSSLLTELPQLLSDVESHIPWASEALGKMPDALNFWLGEAAAVTSLHKDHYENLYCVVSGEKHFLLHPPSDRPFIPYELYTPATYQLTEEGTFKVVDEEAMEKAKVPGTCLLTVRVLQAYGLPSKDLVTPADCYVTLWLPTASSHILQTRTVKNSRNPIWNQNFHFQIHRQLKNIVELKVFDQDLLTKDDPVLSVLFDVGTLRAGESRRQSFSLNSQGEGRLEVEFRLQTLTDCAEQLISNGILVARELSCLHVQLTRTGAPQGSEGRVQLVVPGACESPQDFSVGTGSFRFHSPAFWEQELSIHLKDDPQEQLKVPLRALPSSQLVTLVFPTSQEPLMRVQLKKEEGPRELAVRLDCGPCPEEQAFLSRRKQMVATALKQVLQLGQDLQEDEIPVVAVMATGGGIRAMTSLYGHLAGLRELGLLDCISYITGASGSTWALANLYEDPEWSQKDLAGPTKLLKTQVTKSKLGALAPSQLRRYQQELAERARLGYPTCFTNLWSLINEALLHDEPHEHKLSDQREALSRGQNPLPIYCALNSKEQGLTTFEFGEWCEFSPYEVGFPKYGAFIPSELFGSEFFMGRLVKQLPESRICFLEGIWSNLFAASLQDSLYWSSEPSQFWDRWAQDQASLDKEQVPHLKIGEPPTTAGRIAGFFTDLLTKRPLAQATHNFLRGLHFHKDYFHHPHFSTWKATKLDGLPNQLTPMEPHLCLLDVGYLINTSCPPLLQPTRDVDLILSLDYNLHGAFQQLQLLDRFCQQQGIPFPPILPSPEEQHRPGECHVFCDPAQPEAPAVLHFPLVNNSFREYSAPGVPRTQEEKTAGEVNLSSSDSPYHYTKVTYSQEDVDKLLSLTHYNICNNQERLREALYQAVQRRRQRKQRRPE</sequence>
<gene>
    <name evidence="20" type="primary">LOC103744942</name>
</gene>
<dbReference type="GO" id="GO:0047498">
    <property type="term" value="F:calcium-dependent phospholipase A2 activity"/>
    <property type="evidence" value="ECO:0007669"/>
    <property type="project" value="Ensembl"/>
</dbReference>
<dbReference type="SMART" id="SM00558">
    <property type="entry name" value="JmjC"/>
    <property type="match status" value="1"/>
</dbReference>
<keyword evidence="6 16" id="KW-0479">Metal-binding</keyword>
<dbReference type="InterPro" id="IPR000008">
    <property type="entry name" value="C2_dom"/>
</dbReference>
<keyword evidence="8 16" id="KW-0106">Calcium</keyword>
<dbReference type="InterPro" id="IPR014710">
    <property type="entry name" value="RmlC-like_jellyroll"/>
</dbReference>
<dbReference type="GO" id="GO:0005829">
    <property type="term" value="C:cytosol"/>
    <property type="evidence" value="ECO:0007669"/>
    <property type="project" value="UniProtKB-SubCell"/>
</dbReference>
<accession>A0A8C6R1E5</accession>
<proteinExistence type="predicted"/>
<evidence type="ECO:0000256" key="13">
    <source>
        <dbReference type="ARBA" id="ARBA00048373"/>
    </source>
</evidence>
<evidence type="ECO:0000256" key="10">
    <source>
        <dbReference type="ARBA" id="ARBA00023098"/>
    </source>
</evidence>
<comment type="catalytic activity">
    <reaction evidence="13">
        <text>1-hexadecanoyl-2-(5Z,8Z,11Z,14Z-eicosatetraenoyl)-sn-glycero-3-phosphocholine + H2O = 1-hexadecanoyl-sn-glycero-3-phosphocholine + (5Z,8Z,11Z,14Z)-eicosatetraenoate + H(+)</text>
        <dbReference type="Rhea" id="RHEA:40427"/>
        <dbReference type="ChEBI" id="CHEBI:15377"/>
        <dbReference type="ChEBI" id="CHEBI:15378"/>
        <dbReference type="ChEBI" id="CHEBI:32395"/>
        <dbReference type="ChEBI" id="CHEBI:72998"/>
        <dbReference type="ChEBI" id="CHEBI:73003"/>
    </reaction>
    <physiologicalReaction direction="left-to-right" evidence="13">
        <dbReference type="Rhea" id="RHEA:40428"/>
    </physiologicalReaction>
</comment>
<dbReference type="GO" id="GO:0005509">
    <property type="term" value="F:calcium ion binding"/>
    <property type="evidence" value="ECO:0007669"/>
    <property type="project" value="InterPro"/>
</dbReference>
<dbReference type="Pfam" id="PF01735">
    <property type="entry name" value="PLA2_B"/>
    <property type="match status" value="1"/>
</dbReference>
<keyword evidence="5 16" id="KW-0963">Cytoplasm</keyword>
<evidence type="ECO:0000256" key="1">
    <source>
        <dbReference type="ARBA" id="ARBA00001913"/>
    </source>
</evidence>
<dbReference type="AlphaFoldDB" id="A0A8C6R1E5"/>
<protein>
    <recommendedName>
        <fullName evidence="4 16">Phospholipase A2</fullName>
        <ecNumber evidence="4 16">3.1.1.4</ecNumber>
    </recommendedName>
</protein>
<dbReference type="Proteomes" id="UP000694381">
    <property type="component" value="Unassembled WGS sequence"/>
</dbReference>
<dbReference type="FunFam" id="3.40.1090.10:FF:000002">
    <property type="entry name" value="Phospholipase A2"/>
    <property type="match status" value="1"/>
</dbReference>
<reference evidence="20" key="1">
    <citation type="submission" date="2025-08" db="UniProtKB">
        <authorList>
            <consortium name="Ensembl"/>
        </authorList>
    </citation>
    <scope>IDENTIFICATION</scope>
</reference>
<evidence type="ECO:0000256" key="2">
    <source>
        <dbReference type="ARBA" id="ARBA00004170"/>
    </source>
</evidence>
<keyword evidence="21" id="KW-1185">Reference proteome</keyword>
<feature type="domain" description="PLA2c" evidence="19">
    <location>
        <begin position="478"/>
        <end position="1015"/>
    </location>
</feature>
<evidence type="ECO:0000256" key="5">
    <source>
        <dbReference type="ARBA" id="ARBA00022490"/>
    </source>
</evidence>
<dbReference type="GO" id="GO:0046475">
    <property type="term" value="P:glycerophospholipid catabolic process"/>
    <property type="evidence" value="ECO:0007669"/>
    <property type="project" value="Ensembl"/>
</dbReference>
<evidence type="ECO:0000259" key="19">
    <source>
        <dbReference type="PROSITE" id="PS51210"/>
    </source>
</evidence>
<evidence type="ECO:0000256" key="9">
    <source>
        <dbReference type="ARBA" id="ARBA00022963"/>
    </source>
</evidence>
<evidence type="ECO:0000313" key="20">
    <source>
        <dbReference type="Ensembl" id="ENSNGAP00000011835.1"/>
    </source>
</evidence>
<dbReference type="GeneID" id="103744942"/>
<comment type="cofactor">
    <cofactor evidence="1">
        <name>Ca(2+)</name>
        <dbReference type="ChEBI" id="CHEBI:29108"/>
    </cofactor>
</comment>
<comment type="domain">
    <text evidence="16">The N-terminal C2 domain associates with lipid membranes upon calcium binding.</text>
</comment>
<dbReference type="Pfam" id="PF18695">
    <property type="entry name" value="cPLA2_C2"/>
    <property type="match status" value="1"/>
</dbReference>
<dbReference type="Gene3D" id="2.60.120.10">
    <property type="entry name" value="Jelly Rolls"/>
    <property type="match status" value="1"/>
</dbReference>
<reference evidence="20" key="2">
    <citation type="submission" date="2025-09" db="UniProtKB">
        <authorList>
            <consortium name="Ensembl"/>
        </authorList>
    </citation>
    <scope>IDENTIFICATION</scope>
</reference>
<keyword evidence="9 15" id="KW-0442">Lipid degradation</keyword>
<dbReference type="InterPro" id="IPR041847">
    <property type="entry name" value="C2_cPLA2"/>
</dbReference>
<keyword evidence="10 15" id="KW-0443">Lipid metabolism</keyword>
<evidence type="ECO:0000256" key="11">
    <source>
        <dbReference type="ARBA" id="ARBA00023136"/>
    </source>
</evidence>
<keyword evidence="11" id="KW-0472">Membrane</keyword>
<keyword evidence="7 15" id="KW-0378">Hydrolase</keyword>
<dbReference type="PANTHER" id="PTHR10728:SF32">
    <property type="entry name" value="CYTOSOLIC PHOSPHOLIPASE A2 BETA"/>
    <property type="match status" value="1"/>
</dbReference>
<organism evidence="20 21">
    <name type="scientific">Nannospalax galili</name>
    <name type="common">Northern Israeli blind subterranean mole rat</name>
    <name type="synonym">Spalax galili</name>
    <dbReference type="NCBI Taxonomy" id="1026970"/>
    <lineage>
        <taxon>Eukaryota</taxon>
        <taxon>Metazoa</taxon>
        <taxon>Chordata</taxon>
        <taxon>Craniata</taxon>
        <taxon>Vertebrata</taxon>
        <taxon>Euteleostomi</taxon>
        <taxon>Mammalia</taxon>
        <taxon>Eutheria</taxon>
        <taxon>Euarchontoglires</taxon>
        <taxon>Glires</taxon>
        <taxon>Rodentia</taxon>
        <taxon>Myomorpha</taxon>
        <taxon>Muroidea</taxon>
        <taxon>Spalacidae</taxon>
        <taxon>Spalacinae</taxon>
        <taxon>Nannospalax</taxon>
    </lineage>
</organism>